<organism evidence="7 8">
    <name type="scientific">Fusarium zealandicum</name>
    <dbReference type="NCBI Taxonomy" id="1053134"/>
    <lineage>
        <taxon>Eukaryota</taxon>
        <taxon>Fungi</taxon>
        <taxon>Dikarya</taxon>
        <taxon>Ascomycota</taxon>
        <taxon>Pezizomycotina</taxon>
        <taxon>Sordariomycetes</taxon>
        <taxon>Hypocreomycetidae</taxon>
        <taxon>Hypocreales</taxon>
        <taxon>Nectriaceae</taxon>
        <taxon>Fusarium</taxon>
        <taxon>Fusarium staphyleae species complex</taxon>
    </lineage>
</organism>
<evidence type="ECO:0000256" key="5">
    <source>
        <dbReference type="ARBA" id="ARBA00023242"/>
    </source>
</evidence>
<dbReference type="EMBL" id="JABEYC010000017">
    <property type="protein sequence ID" value="KAF4984511.1"/>
    <property type="molecule type" value="Genomic_DNA"/>
</dbReference>
<evidence type="ECO:0000256" key="4">
    <source>
        <dbReference type="ARBA" id="ARBA00023136"/>
    </source>
</evidence>
<evidence type="ECO:0000256" key="6">
    <source>
        <dbReference type="ARBA" id="ARBA00037847"/>
    </source>
</evidence>
<dbReference type="Proteomes" id="UP000635477">
    <property type="component" value="Unassembled WGS sequence"/>
</dbReference>
<gene>
    <name evidence="7" type="ORF">FZEAL_320</name>
</gene>
<evidence type="ECO:0000256" key="1">
    <source>
        <dbReference type="ARBA" id="ARBA00004126"/>
    </source>
</evidence>
<keyword evidence="5" id="KW-0539">Nucleus</keyword>
<dbReference type="InterPro" id="IPR008547">
    <property type="entry name" value="DUF829_TMEM53"/>
</dbReference>
<keyword evidence="8" id="KW-1185">Reference proteome</keyword>
<dbReference type="OrthoDB" id="77878at2759"/>
<keyword evidence="2" id="KW-0812">Transmembrane</keyword>
<evidence type="ECO:0000313" key="7">
    <source>
        <dbReference type="EMBL" id="KAF4984511.1"/>
    </source>
</evidence>
<comment type="caution">
    <text evidence="7">The sequence shown here is derived from an EMBL/GenBank/DDBJ whole genome shotgun (WGS) entry which is preliminary data.</text>
</comment>
<evidence type="ECO:0008006" key="9">
    <source>
        <dbReference type="Google" id="ProtNLM"/>
    </source>
</evidence>
<reference evidence="7" key="2">
    <citation type="submission" date="2020-05" db="EMBL/GenBank/DDBJ databases">
        <authorList>
            <person name="Kim H.-S."/>
            <person name="Proctor R.H."/>
            <person name="Brown D.W."/>
        </authorList>
    </citation>
    <scope>NUCLEOTIDE SEQUENCE</scope>
    <source>
        <strain evidence="7">NRRL 22465</strain>
    </source>
</reference>
<reference evidence="7" key="1">
    <citation type="journal article" date="2020" name="BMC Genomics">
        <title>Correction to: Identification and distribution of gene clusters required for synthesis of sphingolipid metabolism inhibitors in diverse species of the filamentous fungus Fusarium.</title>
        <authorList>
            <person name="Kim H.S."/>
            <person name="Lohmar J.M."/>
            <person name="Busman M."/>
            <person name="Brown D.W."/>
            <person name="Naumann T.A."/>
            <person name="Divon H.H."/>
            <person name="Lysoe E."/>
            <person name="Uhlig S."/>
            <person name="Proctor R.H."/>
        </authorList>
    </citation>
    <scope>NUCLEOTIDE SEQUENCE</scope>
    <source>
        <strain evidence="7">NRRL 22465</strain>
    </source>
</reference>
<keyword evidence="4" id="KW-0472">Membrane</keyword>
<evidence type="ECO:0000256" key="2">
    <source>
        <dbReference type="ARBA" id="ARBA00022692"/>
    </source>
</evidence>
<protein>
    <recommendedName>
        <fullName evidence="9">Indole-diterpene biosynthesis protein</fullName>
    </recommendedName>
</protein>
<dbReference type="PANTHER" id="PTHR12265">
    <property type="entry name" value="TRANSMEMBRANE PROTEIN 53"/>
    <property type="match status" value="1"/>
</dbReference>
<comment type="subcellular location">
    <subcellularLocation>
        <location evidence="6">Endomembrane system</location>
        <topology evidence="6">Single-pass membrane protein</topology>
    </subcellularLocation>
    <subcellularLocation>
        <location evidence="1">Nucleus membrane</location>
    </subcellularLocation>
</comment>
<evidence type="ECO:0000313" key="8">
    <source>
        <dbReference type="Proteomes" id="UP000635477"/>
    </source>
</evidence>
<evidence type="ECO:0000256" key="3">
    <source>
        <dbReference type="ARBA" id="ARBA00022989"/>
    </source>
</evidence>
<dbReference type="AlphaFoldDB" id="A0A8H4XQI6"/>
<sequence length="289" mass="31721">MASTNTAVGKPLSFMDNLSSQVLLYRPASSTDTAASPDISPKLVILATWTNALDSHIAKYVNKYKALYPSAQILLVKSTSKIMFNPQHLDETVQPIVPVIRANLPADQSPSSSGPALLIHMLSNGGSSSVSAICKAYAALARDGEDPNLPPHVKIFDSSPGISTLRGTVSFFQVGLPTLQRLLVTPLLYLASFLWGVGNMLGLTRDWLAFWGRTHNEARAHEARRTYIYSETDALVTYQAVEAHATEAEKLGFQVRREKFDGSPHVAHARKYETEYWAVVKSTWEGNYA</sequence>
<dbReference type="Pfam" id="PF05705">
    <property type="entry name" value="DUF829"/>
    <property type="match status" value="1"/>
</dbReference>
<proteinExistence type="predicted"/>
<keyword evidence="3" id="KW-1133">Transmembrane helix</keyword>
<dbReference type="PANTHER" id="PTHR12265:SF30">
    <property type="entry name" value="TRANSMEMBRANE PROTEIN 53"/>
    <property type="match status" value="1"/>
</dbReference>
<accession>A0A8H4XQI6</accession>
<dbReference type="GO" id="GO:0031965">
    <property type="term" value="C:nuclear membrane"/>
    <property type="evidence" value="ECO:0007669"/>
    <property type="project" value="UniProtKB-SubCell"/>
</dbReference>
<name>A0A8H4XQI6_9HYPO</name>